<accession>A0A2M9G6C5</accession>
<organism evidence="5 6">
    <name type="scientific">Minwuia thermotolerans</name>
    <dbReference type="NCBI Taxonomy" id="2056226"/>
    <lineage>
        <taxon>Bacteria</taxon>
        <taxon>Pseudomonadati</taxon>
        <taxon>Pseudomonadota</taxon>
        <taxon>Alphaproteobacteria</taxon>
        <taxon>Minwuiales</taxon>
        <taxon>Minwuiaceae</taxon>
        <taxon>Minwuia</taxon>
    </lineage>
</organism>
<comment type="similarity">
    <text evidence="1">Belongs to the ATP-dependent AMP-binding enzyme family.</text>
</comment>
<evidence type="ECO:0000256" key="1">
    <source>
        <dbReference type="ARBA" id="ARBA00006432"/>
    </source>
</evidence>
<reference evidence="5 6" key="1">
    <citation type="submission" date="2017-11" db="EMBL/GenBank/DDBJ databases">
        <title>Draft genome sequence of Rhizobiales bacterium SY3-13.</title>
        <authorList>
            <person name="Sun C."/>
        </authorList>
    </citation>
    <scope>NUCLEOTIDE SEQUENCE [LARGE SCALE GENOMIC DNA]</scope>
    <source>
        <strain evidence="5 6">SY3-13</strain>
    </source>
</reference>
<evidence type="ECO:0000313" key="6">
    <source>
        <dbReference type="Proteomes" id="UP000229498"/>
    </source>
</evidence>
<dbReference type="OrthoDB" id="9803968at2"/>
<evidence type="ECO:0000256" key="2">
    <source>
        <dbReference type="ARBA" id="ARBA00022598"/>
    </source>
</evidence>
<dbReference type="RefSeq" id="WP_109796287.1">
    <property type="nucleotide sequence ID" value="NZ_PHIG01000007.1"/>
</dbReference>
<keyword evidence="2 5" id="KW-0436">Ligase</keyword>
<dbReference type="InterPro" id="IPR042099">
    <property type="entry name" value="ANL_N_sf"/>
</dbReference>
<feature type="domain" description="AMP-dependent synthetase/ligase" evidence="3">
    <location>
        <begin position="14"/>
        <end position="344"/>
    </location>
</feature>
<evidence type="ECO:0000259" key="3">
    <source>
        <dbReference type="Pfam" id="PF00501"/>
    </source>
</evidence>
<proteinExistence type="inferred from homology"/>
<dbReference type="EMBL" id="PHIG01000007">
    <property type="protein sequence ID" value="PJK31268.1"/>
    <property type="molecule type" value="Genomic_DNA"/>
</dbReference>
<dbReference type="Pfam" id="PF00501">
    <property type="entry name" value="AMP-binding"/>
    <property type="match status" value="1"/>
</dbReference>
<gene>
    <name evidence="5" type="ORF">CVT23_02585</name>
</gene>
<dbReference type="InterPro" id="IPR025110">
    <property type="entry name" value="AMP-bd_C"/>
</dbReference>
<comment type="caution">
    <text evidence="5">The sequence shown here is derived from an EMBL/GenBank/DDBJ whole genome shotgun (WGS) entry which is preliminary data.</text>
</comment>
<dbReference type="InterPro" id="IPR000873">
    <property type="entry name" value="AMP-dep_synth/lig_dom"/>
</dbReference>
<keyword evidence="6" id="KW-1185">Reference proteome</keyword>
<evidence type="ECO:0000259" key="4">
    <source>
        <dbReference type="Pfam" id="PF13193"/>
    </source>
</evidence>
<dbReference type="Gene3D" id="3.40.50.12780">
    <property type="entry name" value="N-terminal domain of ligase-like"/>
    <property type="match status" value="1"/>
</dbReference>
<name>A0A2M9G6C5_9PROT</name>
<dbReference type="Proteomes" id="UP000229498">
    <property type="component" value="Unassembled WGS sequence"/>
</dbReference>
<dbReference type="InterPro" id="IPR045851">
    <property type="entry name" value="AMP-bd_C_sf"/>
</dbReference>
<dbReference type="SUPFAM" id="SSF56801">
    <property type="entry name" value="Acetyl-CoA synthetase-like"/>
    <property type="match status" value="1"/>
</dbReference>
<dbReference type="PANTHER" id="PTHR43201">
    <property type="entry name" value="ACYL-COA SYNTHETASE"/>
    <property type="match status" value="1"/>
</dbReference>
<dbReference type="PANTHER" id="PTHR43201:SF5">
    <property type="entry name" value="MEDIUM-CHAIN ACYL-COA LIGASE ACSF2, MITOCHONDRIAL"/>
    <property type="match status" value="1"/>
</dbReference>
<dbReference type="Gene3D" id="3.30.300.30">
    <property type="match status" value="1"/>
</dbReference>
<evidence type="ECO:0000313" key="5">
    <source>
        <dbReference type="EMBL" id="PJK31268.1"/>
    </source>
</evidence>
<protein>
    <submittedName>
        <fullName evidence="5">Acid--CoA ligase</fullName>
    </submittedName>
</protein>
<dbReference type="Pfam" id="PF13193">
    <property type="entry name" value="AMP-binding_C"/>
    <property type="match status" value="1"/>
</dbReference>
<dbReference type="AlphaFoldDB" id="A0A2M9G6C5"/>
<dbReference type="GO" id="GO:0006631">
    <property type="term" value="P:fatty acid metabolic process"/>
    <property type="evidence" value="ECO:0007669"/>
    <property type="project" value="TreeGrafter"/>
</dbReference>
<sequence length="490" mass="54077">MAEISFARNLAALAAEMPDRPFVTHNGRTWTAEEFHRWTNRLARVYRDMGVERNAMVTIALPNGAEFFAAAWAAWKAGGIPQPVSARLPKAERDAIIEVAGSRLVVGSDEPSPNGCPVLPQGYMPPRETDDSDLDDVVADSWKAPTSGGSTGRPKLIVSASAPLYDFEASTLAGSDNSWLLQENYRNHLVVGPLYHNGPFIFAIQAMLKRNHVIVADRFDAEETLRLIQDHEIDWMMMVPTMMHRIWRLPEEVRNRYDLSSLRVLLHLAAPCPPWLKEEWINWLGADRIYELMGGTEGTGVTWITGDEWMTHKGSVGKLLPGSTMKIVREDGTEAEPGEVGEVFFLPDGGQGSTYTYLGAESKAIEGGWESLGDLGYVDGEGYLYLTDRIADMILAGGANIYPAEVEAAIDLFPGVRSSVVIGLPDDDLGNRVHAIVDAPGGVDEEELKAFLAERLVRYKIPRSFEFTSGAPLRDDAGKVRRKELRAARL</sequence>
<feature type="domain" description="AMP-binding enzyme C-terminal" evidence="4">
    <location>
        <begin position="405"/>
        <end position="472"/>
    </location>
</feature>
<dbReference type="GO" id="GO:0031956">
    <property type="term" value="F:medium-chain fatty acid-CoA ligase activity"/>
    <property type="evidence" value="ECO:0007669"/>
    <property type="project" value="TreeGrafter"/>
</dbReference>